<gene>
    <name evidence="2" type="ordered locus">HD_1580</name>
</gene>
<reference evidence="3" key="1">
    <citation type="submission" date="2003-06" db="EMBL/GenBank/DDBJ databases">
        <title>The complete genome sequence of Haemophilus ducreyi.</title>
        <authorList>
            <person name="Munson R.S. Jr."/>
            <person name="Ray W.C."/>
            <person name="Mahairas G."/>
            <person name="Sabo P."/>
            <person name="Mungur R."/>
            <person name="Johnson L."/>
            <person name="Nguyen D."/>
            <person name="Wang J."/>
            <person name="Forst C."/>
            <person name="Hood L."/>
        </authorList>
    </citation>
    <scope>NUCLEOTIDE SEQUENCE [LARGE SCALE GENOMIC DNA]</scope>
    <source>
        <strain evidence="3">35000HP / ATCC 700724</strain>
    </source>
</reference>
<protein>
    <recommendedName>
        <fullName evidence="4">Tip attachment protein J domain-containing protein</fullName>
    </recommendedName>
</protein>
<proteinExistence type="predicted"/>
<feature type="compositionally biased region" description="Polar residues" evidence="1">
    <location>
        <begin position="100"/>
        <end position="112"/>
    </location>
</feature>
<evidence type="ECO:0000313" key="2">
    <source>
        <dbReference type="EMBL" id="AAP96361.1"/>
    </source>
</evidence>
<dbReference type="EMBL" id="AE017143">
    <property type="protein sequence ID" value="AAP96361.1"/>
    <property type="molecule type" value="Genomic_DNA"/>
</dbReference>
<feature type="compositionally biased region" description="Basic residues" evidence="1">
    <location>
        <begin position="113"/>
        <end position="123"/>
    </location>
</feature>
<dbReference type="RefSeq" id="WP_010945393.1">
    <property type="nucleotide sequence ID" value="NC_002940.2"/>
</dbReference>
<feature type="region of interest" description="Disordered" evidence="1">
    <location>
        <begin position="100"/>
        <end position="126"/>
    </location>
</feature>
<evidence type="ECO:0008006" key="4">
    <source>
        <dbReference type="Google" id="ProtNLM"/>
    </source>
</evidence>
<keyword evidence="3" id="KW-1185">Reference proteome</keyword>
<accession>Q7VL98</accession>
<organism evidence="2 3">
    <name type="scientific">Haemophilus ducreyi (strain 35000HP / ATCC 700724)</name>
    <dbReference type="NCBI Taxonomy" id="233412"/>
    <lineage>
        <taxon>Bacteria</taxon>
        <taxon>Pseudomonadati</taxon>
        <taxon>Pseudomonadota</taxon>
        <taxon>Gammaproteobacteria</taxon>
        <taxon>Pasteurellales</taxon>
        <taxon>Pasteurellaceae</taxon>
        <taxon>Haemophilus</taxon>
    </lineage>
</organism>
<name>Q7VL98_HAEDU</name>
<dbReference type="HOGENOM" id="CLU_010908_0_0_6"/>
<dbReference type="Proteomes" id="UP000001022">
    <property type="component" value="Chromosome"/>
</dbReference>
<dbReference type="STRING" id="233412.HD_1580"/>
<dbReference type="eggNOG" id="COG4733">
    <property type="taxonomic scope" value="Bacteria"/>
</dbReference>
<evidence type="ECO:0000313" key="3">
    <source>
        <dbReference type="Proteomes" id="UP000001022"/>
    </source>
</evidence>
<dbReference type="KEGG" id="hdu:HD_1580"/>
<sequence length="929" mass="103789">MGGKRKGGAVTVGYRYYWDIHSGLGRGPVDEIVELRIDDKSAYVGKPNELTHSQAIYIDKPNLFGGENTGGEGGIQGRLEILMGEPDQKPTQMLVNLLKGNQNPAPAQSNSSRLRKAGQRKKQQAQQDFFKAGELTDAAISKDDMIPGFRGIVSTVFSGLISCYNAHPKKHSYRLRRNNKGWHGGAVWYPEKCKIMLRNDTLKISGLTKEQEENVRQIHAMNPAHILVECATNKSWGGKKDLSDLDLDSYKKAADTLYEEGFGLCLRYNRQGSIKEFMQQVIDHIGAVQYDNVETGKQAIRLLRNDYNPDDLPTFHYDNGILMVQDDDSSATDTTANQIIVKWRDPVTNREDQAIANNIASVQMHGVIAKTVEYKGVPTFDLAARLAQRDLEMVASSLTRLKIVFDMRASELKHGDVFKVHLPERGIESAVFRVSAIENGNEGELIVTCMQDVFGLPAANYSTRQSESLYIPPDYTAKPIQNSRLFELPYHVYPLVFSEAELAFIKPTDCFVWSLASQPSALAVGYDLLTDVGAGFTPVAECSFVPSVTLSSDITPYQTTVSFVSGDEFADLANAGALMIDDEIVKIESVDFKNSIMTIGRGCADTIPQAHKQGTTAWCYLLTTSDTDTKYTANEQIKAKLLTRTQIETLSEDAANVLTLTTQQRQARPYPPANVKVDGVFVDKIADSSAFTLTWAHRDRDIQADQLISHTEDSTALGKGVSYKIDLMDGNNIVRSITTDSTTFVYPDEGKIEDEQFSKLVFYTVKDKLTSLYRYEFTVQGAMQLLSDWDYQRAFTQGNDYFNRYDDNDMPTGKYIMLSSSADKESIIYQSFVLEPNKYKRFALSYKVGTYNQRNGLCTVTIQLYKGTVLLKEYASEQLGNWQKNDWHSQQVAEILPAETTEIRFKINVVGSISNNVIAFKDIVLRVGG</sequence>
<dbReference type="OrthoDB" id="5917852at2"/>
<dbReference type="AlphaFoldDB" id="Q7VL98"/>
<evidence type="ECO:0000256" key="1">
    <source>
        <dbReference type="SAM" id="MobiDB-lite"/>
    </source>
</evidence>